<dbReference type="AlphaFoldDB" id="A0A8J2PAU1"/>
<reference evidence="1" key="1">
    <citation type="submission" date="2021-06" db="EMBL/GenBank/DDBJ databases">
        <authorList>
            <person name="Hodson N. C."/>
            <person name="Mongue J. A."/>
            <person name="Jaron S. K."/>
        </authorList>
    </citation>
    <scope>NUCLEOTIDE SEQUENCE</scope>
</reference>
<comment type="caution">
    <text evidence="1">The sequence shown here is derived from an EMBL/GenBank/DDBJ whole genome shotgun (WGS) entry which is preliminary data.</text>
</comment>
<sequence>MYSVIAFTEENDATAIVSSNWLLNDNTSTRWPPFKTAQKLQACVKSRQIPGNNWEESPCRVLNSYDNYDFARKYALPQSVYTSELSDMDDVVPPRHAQSKFTRRMMNENGPENAKRSKKCNPITSIVLPTPPAPPVSTIISSAQMLLNEDVSERDPVGQLDTHCSVSFPESQSCSYDNMFSQRSCTGLVMYVEKSTQTEQPSLRIVNTDFQAYVVRKFSEIKAAVNQ</sequence>
<proteinExistence type="predicted"/>
<dbReference type="OrthoDB" id="6614320at2759"/>
<protein>
    <submittedName>
        <fullName evidence="1">Uncharacterized protein</fullName>
    </submittedName>
</protein>
<dbReference type="Proteomes" id="UP000708208">
    <property type="component" value="Unassembled WGS sequence"/>
</dbReference>
<evidence type="ECO:0000313" key="2">
    <source>
        <dbReference type="Proteomes" id="UP000708208"/>
    </source>
</evidence>
<dbReference type="EMBL" id="CAJVCH010511741">
    <property type="protein sequence ID" value="CAG7821456.1"/>
    <property type="molecule type" value="Genomic_DNA"/>
</dbReference>
<organism evidence="1 2">
    <name type="scientific">Allacma fusca</name>
    <dbReference type="NCBI Taxonomy" id="39272"/>
    <lineage>
        <taxon>Eukaryota</taxon>
        <taxon>Metazoa</taxon>
        <taxon>Ecdysozoa</taxon>
        <taxon>Arthropoda</taxon>
        <taxon>Hexapoda</taxon>
        <taxon>Collembola</taxon>
        <taxon>Symphypleona</taxon>
        <taxon>Sminthuridae</taxon>
        <taxon>Allacma</taxon>
    </lineage>
</organism>
<accession>A0A8J2PAU1</accession>
<name>A0A8J2PAU1_9HEXA</name>
<feature type="non-terminal residue" evidence="1">
    <location>
        <position position="1"/>
    </location>
</feature>
<keyword evidence="2" id="KW-1185">Reference proteome</keyword>
<evidence type="ECO:0000313" key="1">
    <source>
        <dbReference type="EMBL" id="CAG7821456.1"/>
    </source>
</evidence>
<gene>
    <name evidence="1" type="ORF">AFUS01_LOCUS31793</name>
</gene>